<dbReference type="EMBL" id="AMEP01000073">
    <property type="protein sequence ID" value="EKY01239.1"/>
    <property type="molecule type" value="Genomic_DNA"/>
</dbReference>
<accession>L1NCK1</accession>
<evidence type="ECO:0000313" key="1">
    <source>
        <dbReference type="EMBL" id="EKY01239.1"/>
    </source>
</evidence>
<dbReference type="Proteomes" id="UP000010433">
    <property type="component" value="Unassembled WGS sequence"/>
</dbReference>
<name>L1NCK1_9BACT</name>
<organism evidence="1 2">
    <name type="scientific">Hoylesella saccharolytica F0055</name>
    <dbReference type="NCBI Taxonomy" id="1127699"/>
    <lineage>
        <taxon>Bacteria</taxon>
        <taxon>Pseudomonadati</taxon>
        <taxon>Bacteroidota</taxon>
        <taxon>Bacteroidia</taxon>
        <taxon>Bacteroidales</taxon>
        <taxon>Prevotellaceae</taxon>
        <taxon>Hoylesella</taxon>
    </lineage>
</organism>
<reference evidence="1 2" key="1">
    <citation type="submission" date="2012-05" db="EMBL/GenBank/DDBJ databases">
        <authorList>
            <person name="Weinstock G."/>
            <person name="Sodergren E."/>
            <person name="Lobos E.A."/>
            <person name="Fulton L."/>
            <person name="Fulton R."/>
            <person name="Courtney L."/>
            <person name="Fronick C."/>
            <person name="O'Laughlin M."/>
            <person name="Godfrey J."/>
            <person name="Wilson R.M."/>
            <person name="Miner T."/>
            <person name="Farmer C."/>
            <person name="Delehaunty K."/>
            <person name="Cordes M."/>
            <person name="Minx P."/>
            <person name="Tomlinson C."/>
            <person name="Chen J."/>
            <person name="Wollam A."/>
            <person name="Pepin K.H."/>
            <person name="Bhonagiri V."/>
            <person name="Zhang X."/>
            <person name="Suruliraj S."/>
            <person name="Warren W."/>
            <person name="Mitreva M."/>
            <person name="Mardis E.R."/>
            <person name="Wilson R.K."/>
        </authorList>
    </citation>
    <scope>NUCLEOTIDE SEQUENCE [LARGE SCALE GENOMIC DNA]</scope>
    <source>
        <strain evidence="1 2">F0055</strain>
    </source>
</reference>
<proteinExistence type="predicted"/>
<dbReference type="AlphaFoldDB" id="L1NCK1"/>
<sequence length="45" mass="5095">MPSYTASEKLCTFLSLARWARWGWCKAKGAASASFHPFTFSPFHL</sequence>
<gene>
    <name evidence="1" type="ORF">HMPREF9151_01065</name>
</gene>
<protein>
    <submittedName>
        <fullName evidence="1">Uncharacterized protein</fullName>
    </submittedName>
</protein>
<comment type="caution">
    <text evidence="1">The sequence shown here is derived from an EMBL/GenBank/DDBJ whole genome shotgun (WGS) entry which is preliminary data.</text>
</comment>
<dbReference type="HOGENOM" id="CLU_3203654_0_0_10"/>
<keyword evidence="2" id="KW-1185">Reference proteome</keyword>
<evidence type="ECO:0000313" key="2">
    <source>
        <dbReference type="Proteomes" id="UP000010433"/>
    </source>
</evidence>